<comment type="caution">
    <text evidence="5">The sequence shown here is derived from an EMBL/GenBank/DDBJ whole genome shotgun (WGS) entry which is preliminary data.</text>
</comment>
<organism evidence="5 6">
    <name type="scientific">Butyricimonas hominis</name>
    <dbReference type="NCBI Taxonomy" id="2763032"/>
    <lineage>
        <taxon>Bacteria</taxon>
        <taxon>Pseudomonadati</taxon>
        <taxon>Bacteroidota</taxon>
        <taxon>Bacteroidia</taxon>
        <taxon>Bacteroidales</taxon>
        <taxon>Odoribacteraceae</taxon>
        <taxon>Butyricimonas</taxon>
    </lineage>
</organism>
<reference evidence="5 6" key="1">
    <citation type="submission" date="2020-08" db="EMBL/GenBank/DDBJ databases">
        <title>Genome public.</title>
        <authorList>
            <person name="Liu C."/>
            <person name="Sun Q."/>
        </authorList>
    </citation>
    <scope>NUCLEOTIDE SEQUENCE [LARGE SCALE GENOMIC DNA]</scope>
    <source>
        <strain evidence="5 6">NSJ-56</strain>
    </source>
</reference>
<accession>A0ABR7CZF1</accession>
<evidence type="ECO:0000256" key="1">
    <source>
        <dbReference type="ARBA" id="ARBA00010529"/>
    </source>
</evidence>
<evidence type="ECO:0000313" key="6">
    <source>
        <dbReference type="Proteomes" id="UP000646484"/>
    </source>
</evidence>
<dbReference type="EMBL" id="JACOOH010000003">
    <property type="protein sequence ID" value="MBC5620989.1"/>
    <property type="molecule type" value="Genomic_DNA"/>
</dbReference>
<keyword evidence="6" id="KW-1185">Reference proteome</keyword>
<dbReference type="InterPro" id="IPR010992">
    <property type="entry name" value="IHF-like_DNA-bd_dom_sf"/>
</dbReference>
<comment type="similarity">
    <text evidence="1 4">Belongs to the bacterial histone-like protein family.</text>
</comment>
<evidence type="ECO:0000256" key="4">
    <source>
        <dbReference type="RuleBase" id="RU003939"/>
    </source>
</evidence>
<gene>
    <name evidence="5" type="ORF">H8S64_07755</name>
</gene>
<sequence length="88" mass="9754">MNKHELIRIAAKKSGVSQKTAGIVVSSILETILESLRNDEAVSMLNFGKFSIKKYDARNGYNVATKKIMTIPEKKVVRFKIAKGTGLK</sequence>
<dbReference type="PANTHER" id="PTHR33175">
    <property type="entry name" value="DNA-BINDING PROTEIN HU"/>
    <property type="match status" value="1"/>
</dbReference>
<protein>
    <submittedName>
        <fullName evidence="5">HU family DNA-binding protein</fullName>
    </submittedName>
</protein>
<keyword evidence="3 5" id="KW-0238">DNA-binding</keyword>
<keyword evidence="2" id="KW-0226">DNA condensation</keyword>
<dbReference type="SUPFAM" id="SSF47729">
    <property type="entry name" value="IHF-like DNA-binding proteins"/>
    <property type="match status" value="1"/>
</dbReference>
<name>A0ABR7CZF1_9BACT</name>
<evidence type="ECO:0000256" key="3">
    <source>
        <dbReference type="ARBA" id="ARBA00023125"/>
    </source>
</evidence>
<dbReference type="InterPro" id="IPR000119">
    <property type="entry name" value="Hist_DNA-bd"/>
</dbReference>
<dbReference type="Pfam" id="PF00216">
    <property type="entry name" value="Bac_DNA_binding"/>
    <property type="match status" value="1"/>
</dbReference>
<evidence type="ECO:0000313" key="5">
    <source>
        <dbReference type="EMBL" id="MBC5620989.1"/>
    </source>
</evidence>
<dbReference type="CDD" id="cd13831">
    <property type="entry name" value="HU"/>
    <property type="match status" value="1"/>
</dbReference>
<dbReference type="SMART" id="SM00411">
    <property type="entry name" value="BHL"/>
    <property type="match status" value="1"/>
</dbReference>
<dbReference type="PANTHER" id="PTHR33175:SF3">
    <property type="entry name" value="DNA-BINDING PROTEIN HU-BETA"/>
    <property type="match status" value="1"/>
</dbReference>
<dbReference type="GO" id="GO:0003677">
    <property type="term" value="F:DNA binding"/>
    <property type="evidence" value="ECO:0007669"/>
    <property type="project" value="UniProtKB-KW"/>
</dbReference>
<dbReference type="RefSeq" id="WP_186975627.1">
    <property type="nucleotide sequence ID" value="NZ_JACOOH010000003.1"/>
</dbReference>
<dbReference type="Proteomes" id="UP000646484">
    <property type="component" value="Unassembled WGS sequence"/>
</dbReference>
<evidence type="ECO:0000256" key="2">
    <source>
        <dbReference type="ARBA" id="ARBA00023067"/>
    </source>
</evidence>
<proteinExistence type="inferred from homology"/>
<dbReference type="Gene3D" id="4.10.520.10">
    <property type="entry name" value="IHF-like DNA-binding proteins"/>
    <property type="match status" value="1"/>
</dbReference>